<sequence>MCFLVCLSVGLNIRVGDLGQTYDSNRTLAHYESNPSRGQTVLFVGDISYADYYLLHDNRR</sequence>
<dbReference type="EMBL" id="JACGCM010001627">
    <property type="protein sequence ID" value="KAF6152495.1"/>
    <property type="molecule type" value="Genomic_DNA"/>
</dbReference>
<reference evidence="1 2" key="1">
    <citation type="journal article" date="2020" name="IScience">
        <title>Genome Sequencing of the Endangered Kingdonia uniflora (Circaeasteraceae, Ranunculales) Reveals Potential Mechanisms of Evolutionary Specialization.</title>
        <authorList>
            <person name="Sun Y."/>
            <person name="Deng T."/>
            <person name="Zhang A."/>
            <person name="Moore M.J."/>
            <person name="Landis J.B."/>
            <person name="Lin N."/>
            <person name="Zhang H."/>
            <person name="Zhang X."/>
            <person name="Huang J."/>
            <person name="Zhang X."/>
            <person name="Sun H."/>
            <person name="Wang H."/>
        </authorList>
    </citation>
    <scope>NUCLEOTIDE SEQUENCE [LARGE SCALE GENOMIC DNA]</scope>
    <source>
        <strain evidence="1">TB1705</strain>
        <tissue evidence="1">Leaf</tissue>
    </source>
</reference>
<name>A0A7J7MC77_9MAGN</name>
<organism evidence="1 2">
    <name type="scientific">Kingdonia uniflora</name>
    <dbReference type="NCBI Taxonomy" id="39325"/>
    <lineage>
        <taxon>Eukaryota</taxon>
        <taxon>Viridiplantae</taxon>
        <taxon>Streptophyta</taxon>
        <taxon>Embryophyta</taxon>
        <taxon>Tracheophyta</taxon>
        <taxon>Spermatophyta</taxon>
        <taxon>Magnoliopsida</taxon>
        <taxon>Ranunculales</taxon>
        <taxon>Circaeasteraceae</taxon>
        <taxon>Kingdonia</taxon>
    </lineage>
</organism>
<comment type="caution">
    <text evidence="1">The sequence shown here is derived from an EMBL/GenBank/DDBJ whole genome shotgun (WGS) entry which is preliminary data.</text>
</comment>
<protein>
    <submittedName>
        <fullName evidence="1">Uncharacterized protein</fullName>
    </submittedName>
</protein>
<dbReference type="Proteomes" id="UP000541444">
    <property type="component" value="Unassembled WGS sequence"/>
</dbReference>
<dbReference type="InterPro" id="IPR029052">
    <property type="entry name" value="Metallo-depent_PP-like"/>
</dbReference>
<proteinExistence type="predicted"/>
<evidence type="ECO:0000313" key="2">
    <source>
        <dbReference type="Proteomes" id="UP000541444"/>
    </source>
</evidence>
<accession>A0A7J7MC77</accession>
<keyword evidence="2" id="KW-1185">Reference proteome</keyword>
<dbReference type="OrthoDB" id="1731214at2759"/>
<dbReference type="Gene3D" id="3.60.21.10">
    <property type="match status" value="1"/>
</dbReference>
<gene>
    <name evidence="1" type="ORF">GIB67_023189</name>
</gene>
<evidence type="ECO:0000313" key="1">
    <source>
        <dbReference type="EMBL" id="KAF6152495.1"/>
    </source>
</evidence>
<dbReference type="AlphaFoldDB" id="A0A7J7MC77"/>